<feature type="region of interest" description="Disordered" evidence="1">
    <location>
        <begin position="122"/>
        <end position="194"/>
    </location>
</feature>
<sequence length="194" mass="20915">MNIDLPEDLPRQRLRERLESAITRAERSTPWRDATALLRGLVSREGTVPIRARLTGDDLDFLETAREELLDFATLGVRLLDLHQPRDAGGITSDTAHPILRCRSCMWRWPCPTFRAMSETFGTAREPRGGEDAPARPAGDARHPVEPDDSGPGGGEAGGEPGRAQVSVMIPAQPESGGSALGEGGSRSGSRGLR</sequence>
<organism evidence="2 3">
    <name type="scientific">Planomonospora venezuelensis</name>
    <dbReference type="NCBI Taxonomy" id="1999"/>
    <lineage>
        <taxon>Bacteria</taxon>
        <taxon>Bacillati</taxon>
        <taxon>Actinomycetota</taxon>
        <taxon>Actinomycetes</taxon>
        <taxon>Streptosporangiales</taxon>
        <taxon>Streptosporangiaceae</taxon>
        <taxon>Planomonospora</taxon>
    </lineage>
</organism>
<dbReference type="EMBL" id="JACHJJ010000001">
    <property type="protein sequence ID" value="MBB5960831.1"/>
    <property type="molecule type" value="Genomic_DNA"/>
</dbReference>
<evidence type="ECO:0000256" key="1">
    <source>
        <dbReference type="SAM" id="MobiDB-lite"/>
    </source>
</evidence>
<comment type="caution">
    <text evidence="2">The sequence shown here is derived from an EMBL/GenBank/DDBJ whole genome shotgun (WGS) entry which is preliminary data.</text>
</comment>
<reference evidence="2 3" key="1">
    <citation type="submission" date="2020-08" db="EMBL/GenBank/DDBJ databases">
        <title>Genomic Encyclopedia of Type Strains, Phase III (KMG-III): the genomes of soil and plant-associated and newly described type strains.</title>
        <authorList>
            <person name="Whitman W."/>
        </authorList>
    </citation>
    <scope>NUCLEOTIDE SEQUENCE [LARGE SCALE GENOMIC DNA]</scope>
    <source>
        <strain evidence="2 3">CECT 3303</strain>
    </source>
</reference>
<gene>
    <name evidence="2" type="ORF">FHS22_000069</name>
</gene>
<protein>
    <submittedName>
        <fullName evidence="2">Uncharacterized protein</fullName>
    </submittedName>
</protein>
<keyword evidence="3" id="KW-1185">Reference proteome</keyword>
<dbReference type="AlphaFoldDB" id="A0A841CSQ8"/>
<dbReference type="Proteomes" id="UP000562352">
    <property type="component" value="Unassembled WGS sequence"/>
</dbReference>
<dbReference type="RefSeq" id="WP_184937263.1">
    <property type="nucleotide sequence ID" value="NZ_JACHJJ010000001.1"/>
</dbReference>
<feature type="compositionally biased region" description="Basic and acidic residues" evidence="1">
    <location>
        <begin position="125"/>
        <end position="146"/>
    </location>
</feature>
<evidence type="ECO:0000313" key="3">
    <source>
        <dbReference type="Proteomes" id="UP000562352"/>
    </source>
</evidence>
<proteinExistence type="predicted"/>
<feature type="compositionally biased region" description="Gly residues" evidence="1">
    <location>
        <begin position="151"/>
        <end position="161"/>
    </location>
</feature>
<accession>A0A841CSQ8</accession>
<evidence type="ECO:0000313" key="2">
    <source>
        <dbReference type="EMBL" id="MBB5960831.1"/>
    </source>
</evidence>
<name>A0A841CSQ8_PLAVE</name>